<evidence type="ECO:0000256" key="3">
    <source>
        <dbReference type="ARBA" id="ARBA00023082"/>
    </source>
</evidence>
<evidence type="ECO:0000259" key="9">
    <source>
        <dbReference type="PROSITE" id="PS00716"/>
    </source>
</evidence>
<evidence type="ECO:0000256" key="1">
    <source>
        <dbReference type="ARBA" id="ARBA00007788"/>
    </source>
</evidence>
<dbReference type="PROSITE" id="PS00715">
    <property type="entry name" value="SIGMA70_1"/>
    <property type="match status" value="1"/>
</dbReference>
<dbReference type="Pfam" id="PF03979">
    <property type="entry name" value="Sigma70_r1_1"/>
    <property type="match status" value="1"/>
</dbReference>
<dbReference type="InterPro" id="IPR036388">
    <property type="entry name" value="WH-like_DNA-bd_sf"/>
</dbReference>
<dbReference type="InterPro" id="IPR007630">
    <property type="entry name" value="RNA_pol_sigma70_r4"/>
</dbReference>
<dbReference type="Proteomes" id="UP000093080">
    <property type="component" value="Unassembled WGS sequence"/>
</dbReference>
<dbReference type="Gene3D" id="1.20.120.1810">
    <property type="match status" value="1"/>
</dbReference>
<dbReference type="SUPFAM" id="SSF88946">
    <property type="entry name" value="Sigma2 domain of RNA polymerase sigma factors"/>
    <property type="match status" value="1"/>
</dbReference>
<dbReference type="InterPro" id="IPR042189">
    <property type="entry name" value="RNA_pol_sigma_70_r1_1_sf"/>
</dbReference>
<dbReference type="Gene3D" id="1.10.10.10">
    <property type="entry name" value="Winged helix-like DNA-binding domain superfamily/Winged helix DNA-binding domain"/>
    <property type="match status" value="2"/>
</dbReference>
<gene>
    <name evidence="10" type="ORF">DBT_1416</name>
</gene>
<dbReference type="AlphaFoldDB" id="A0A1B9F5Z2"/>
<evidence type="ECO:0000256" key="6">
    <source>
        <dbReference type="RuleBase" id="RU362124"/>
    </source>
</evidence>
<dbReference type="InterPro" id="IPR000943">
    <property type="entry name" value="RNA_pol_sigma70"/>
</dbReference>
<evidence type="ECO:0000313" key="11">
    <source>
        <dbReference type="Proteomes" id="UP000093080"/>
    </source>
</evidence>
<dbReference type="InterPro" id="IPR007624">
    <property type="entry name" value="RNA_pol_sigma70_r3"/>
</dbReference>
<keyword evidence="4 6" id="KW-0238">DNA-binding</keyword>
<feature type="compositionally biased region" description="Basic and acidic residues" evidence="7">
    <location>
        <begin position="85"/>
        <end position="107"/>
    </location>
</feature>
<keyword evidence="3 6" id="KW-0731">Sigma factor</keyword>
<evidence type="ECO:0000256" key="7">
    <source>
        <dbReference type="SAM" id="MobiDB-lite"/>
    </source>
</evidence>
<evidence type="ECO:0000256" key="4">
    <source>
        <dbReference type="ARBA" id="ARBA00023125"/>
    </source>
</evidence>
<dbReference type="Pfam" id="PF04539">
    <property type="entry name" value="Sigma70_r3"/>
    <property type="match status" value="1"/>
</dbReference>
<comment type="similarity">
    <text evidence="1 6">Belongs to the sigma-70 factor family.</text>
</comment>
<dbReference type="InterPro" id="IPR007127">
    <property type="entry name" value="RNA_pol_sigma_70_r1_1"/>
</dbReference>
<comment type="caution">
    <text evidence="10">The sequence shown here is derived from an EMBL/GenBank/DDBJ whole genome shotgun (WGS) entry which is preliminary data.</text>
</comment>
<dbReference type="PATRIC" id="fig|1156395.6.peg.1430"/>
<dbReference type="GO" id="GO:0003677">
    <property type="term" value="F:DNA binding"/>
    <property type="evidence" value="ECO:0007669"/>
    <property type="project" value="UniProtKB-KW"/>
</dbReference>
<keyword evidence="2 6" id="KW-0805">Transcription regulation</keyword>
<dbReference type="PANTHER" id="PTHR30603">
    <property type="entry name" value="RNA POLYMERASE SIGMA FACTOR RPO"/>
    <property type="match status" value="1"/>
</dbReference>
<dbReference type="InterPro" id="IPR013325">
    <property type="entry name" value="RNA_pol_sigma_r2"/>
</dbReference>
<proteinExistence type="inferred from homology"/>
<dbReference type="CDD" id="cd06171">
    <property type="entry name" value="Sigma70_r4"/>
    <property type="match status" value="1"/>
</dbReference>
<feature type="region of interest" description="Disordered" evidence="7">
    <location>
        <begin position="81"/>
        <end position="115"/>
    </location>
</feature>
<dbReference type="Pfam" id="PF04545">
    <property type="entry name" value="Sigma70_r4"/>
    <property type="match status" value="1"/>
</dbReference>
<dbReference type="InterPro" id="IPR009042">
    <property type="entry name" value="RNA_pol_sigma70_r1_2"/>
</dbReference>
<dbReference type="PANTHER" id="PTHR30603:SF60">
    <property type="entry name" value="RNA POLYMERASE SIGMA FACTOR RPOD"/>
    <property type="match status" value="1"/>
</dbReference>
<dbReference type="SUPFAM" id="SSF88659">
    <property type="entry name" value="Sigma3 and sigma4 domains of RNA polymerase sigma factors"/>
    <property type="match status" value="2"/>
</dbReference>
<dbReference type="Pfam" id="PF04542">
    <property type="entry name" value="Sigma70_r2"/>
    <property type="match status" value="1"/>
</dbReference>
<dbReference type="InterPro" id="IPR014284">
    <property type="entry name" value="RNA_pol_sigma-70_dom"/>
</dbReference>
<evidence type="ECO:0000313" key="10">
    <source>
        <dbReference type="EMBL" id="OCC15293.1"/>
    </source>
</evidence>
<dbReference type="InterPro" id="IPR013324">
    <property type="entry name" value="RNA_pol_sigma_r3/r4-like"/>
</dbReference>
<evidence type="ECO:0000256" key="2">
    <source>
        <dbReference type="ARBA" id="ARBA00023015"/>
    </source>
</evidence>
<dbReference type="OrthoDB" id="9809557at2"/>
<comment type="function">
    <text evidence="6">Sigma factors are initiation factors that promote the attachment of RNA polymerase to specific initiation sites and are then released.</text>
</comment>
<protein>
    <recommendedName>
        <fullName evidence="6">RNA polymerase sigma factor</fullName>
    </recommendedName>
</protein>
<evidence type="ECO:0000256" key="5">
    <source>
        <dbReference type="ARBA" id="ARBA00023163"/>
    </source>
</evidence>
<name>A0A1B9F5Z2_9BACT</name>
<dbReference type="NCBIfam" id="TIGR02937">
    <property type="entry name" value="sigma70-ECF"/>
    <property type="match status" value="1"/>
</dbReference>
<dbReference type="InterPro" id="IPR007627">
    <property type="entry name" value="RNA_pol_sigma70_r2"/>
</dbReference>
<dbReference type="PROSITE" id="PS00716">
    <property type="entry name" value="SIGMA70_2"/>
    <property type="match status" value="1"/>
</dbReference>
<dbReference type="PRINTS" id="PR00046">
    <property type="entry name" value="SIGMA70FCT"/>
</dbReference>
<feature type="domain" description="RNA polymerase sigma-70" evidence="9">
    <location>
        <begin position="426"/>
        <end position="452"/>
    </location>
</feature>
<sequence>MNTKEQNKVDSAGTPDYLQDILEAGKDGELTYSLLNEILPEEVKDPEKIEEVFDYLCTHEIEIMEEPEGPEHPLKSIIGKPKAPKMAEEGEAPEEKPAIEPKGDEKPQVFVDTGGYTDSEEITTTYLREMGRFELLTPEREEELSKIIRDGFNGIIDAIFAHPSKSLEMEDLREQIRLWRKRDPSLKPKKQQLNYLVEAVTTIHELYPDDESITELYNFVKKKESEIEIAKDEMINANLRLVVSIAKRYMHQGLSLADLIQEGNLGLMRAVFRFDYKKGNKFSTYASWWIRQAITRAILDKTRTIRLPVHFLELRSQFFKAFYSLLKELGREPTPAEISQHTGLPMEKILSILEASREPVSLETPVGDEDSTLGDFIENQDALSPYETVKDRELTERIKSILATLSPREEKIIRLRFGIGEDGEYTLEEIGKRFNVSRERIRQIEKKALNRLRHSSRRDRLKYFLD</sequence>
<accession>A0A1B9F5Z2</accession>
<evidence type="ECO:0000259" key="8">
    <source>
        <dbReference type="PROSITE" id="PS00715"/>
    </source>
</evidence>
<dbReference type="EMBL" id="MAGO01000006">
    <property type="protein sequence ID" value="OCC15293.1"/>
    <property type="molecule type" value="Genomic_DNA"/>
</dbReference>
<reference evidence="10 11" key="1">
    <citation type="submission" date="2016-06" db="EMBL/GenBank/DDBJ databases">
        <title>Respiratory ammonification of nitrate coupled to the oxidation of elemental sulfur in deep-sea autotrophic thermophilic bacteria.</title>
        <authorList>
            <person name="Slobodkina G.B."/>
            <person name="Mardanov A.V."/>
            <person name="Ravin N.V."/>
            <person name="Frolova A.A."/>
            <person name="Viryasiv M.B."/>
            <person name="Chernyh N.A."/>
            <person name="Bonch-Osmolovskaya E.A."/>
            <person name="Slobodkin A.I."/>
        </authorList>
    </citation>
    <scope>NUCLEOTIDE SEQUENCE [LARGE SCALE GENOMIC DNA]</scope>
    <source>
        <strain evidence="10 11">S69</strain>
    </source>
</reference>
<keyword evidence="11" id="KW-1185">Reference proteome</keyword>
<dbReference type="Pfam" id="PF00140">
    <property type="entry name" value="Sigma70_r1_2"/>
    <property type="match status" value="1"/>
</dbReference>
<dbReference type="RefSeq" id="WP_067618123.1">
    <property type="nucleotide sequence ID" value="NZ_MAGO01000006.1"/>
</dbReference>
<dbReference type="Gene3D" id="1.10.220.120">
    <property type="entry name" value="Sigma-70 factor, region 1.1"/>
    <property type="match status" value="1"/>
</dbReference>
<organism evidence="10 11">
    <name type="scientific">Dissulfuribacter thermophilus</name>
    <dbReference type="NCBI Taxonomy" id="1156395"/>
    <lineage>
        <taxon>Bacteria</taxon>
        <taxon>Pseudomonadati</taxon>
        <taxon>Thermodesulfobacteriota</taxon>
        <taxon>Dissulfuribacteria</taxon>
        <taxon>Dissulfuribacterales</taxon>
        <taxon>Dissulfuribacteraceae</taxon>
        <taxon>Dissulfuribacter</taxon>
    </lineage>
</organism>
<dbReference type="InterPro" id="IPR050239">
    <property type="entry name" value="Sigma-70_RNA_pol_init_factors"/>
</dbReference>
<dbReference type="GO" id="GO:0016987">
    <property type="term" value="F:sigma factor activity"/>
    <property type="evidence" value="ECO:0007669"/>
    <property type="project" value="UniProtKB-KW"/>
</dbReference>
<feature type="domain" description="RNA polymerase sigma-70" evidence="8">
    <location>
        <begin position="258"/>
        <end position="271"/>
    </location>
</feature>
<dbReference type="GO" id="GO:0006352">
    <property type="term" value="P:DNA-templated transcription initiation"/>
    <property type="evidence" value="ECO:0007669"/>
    <property type="project" value="InterPro"/>
</dbReference>
<dbReference type="STRING" id="1156395.DBT_1416"/>
<keyword evidence="5 6" id="KW-0804">Transcription</keyword>